<evidence type="ECO:0000313" key="4">
    <source>
        <dbReference type="Proteomes" id="UP000650005"/>
    </source>
</evidence>
<evidence type="ECO:0000313" key="2">
    <source>
        <dbReference type="EMBL" id="MBK1844721.1"/>
    </source>
</evidence>
<keyword evidence="4" id="KW-1185">Reference proteome</keyword>
<comment type="caution">
    <text evidence="3">The sequence shown here is derived from an EMBL/GenBank/DDBJ whole genome shotgun (WGS) entry which is preliminary data.</text>
</comment>
<feature type="compositionally biased region" description="Basic and acidic residues" evidence="1">
    <location>
        <begin position="62"/>
        <end position="84"/>
    </location>
</feature>
<accession>A0A9Q4GL23</accession>
<dbReference type="EMBL" id="JAENIP010000014">
    <property type="protein sequence ID" value="MBK1844721.1"/>
    <property type="molecule type" value="Genomic_DNA"/>
</dbReference>
<gene>
    <name evidence="2" type="ORF">JIM95_09050</name>
    <name evidence="3" type="ORF">OS123_08065</name>
</gene>
<dbReference type="Proteomes" id="UP001070238">
    <property type="component" value="Unassembled WGS sequence"/>
</dbReference>
<feature type="compositionally biased region" description="Low complexity" evidence="1">
    <location>
        <begin position="47"/>
        <end position="57"/>
    </location>
</feature>
<organism evidence="3 5">
    <name type="scientific">Corynebacterium antarcticum</name>
    <dbReference type="NCBI Taxonomy" id="2800405"/>
    <lineage>
        <taxon>Bacteria</taxon>
        <taxon>Bacillati</taxon>
        <taxon>Actinomycetota</taxon>
        <taxon>Actinomycetes</taxon>
        <taxon>Mycobacteriales</taxon>
        <taxon>Corynebacteriaceae</taxon>
        <taxon>Corynebacterium</taxon>
    </lineage>
</organism>
<dbReference type="EMBL" id="JAPMKX010000003">
    <property type="protein sequence ID" value="MCX7538492.1"/>
    <property type="molecule type" value="Genomic_DNA"/>
</dbReference>
<reference evidence="3" key="2">
    <citation type="submission" date="2022-11" db="EMBL/GenBank/DDBJ databases">
        <title>Corynebacterium sp. isolated from Penguins.</title>
        <authorList>
            <person name="Sedlar K."/>
            <person name="Svec P."/>
        </authorList>
    </citation>
    <scope>NUCLEOTIDE SEQUENCE</scope>
    <source>
        <strain evidence="3">P5875</strain>
    </source>
</reference>
<sequence length="129" mass="14045">MDEAGLVSPEMVRTLKTAQATGSVTIVMTDALHDWRRATSEDKKSLVASNRSSESSGAEGGGRVRRDDRAFVGDAPLTRRDDRSLTTGVGDVVRNGQRRVVEQITPDGTKRPPTVRDTFHCDAECMITV</sequence>
<name>A0A9Q4GL23_9CORY</name>
<dbReference type="Proteomes" id="UP000650005">
    <property type="component" value="Unassembled WGS sequence"/>
</dbReference>
<evidence type="ECO:0000313" key="5">
    <source>
        <dbReference type="Proteomes" id="UP001070238"/>
    </source>
</evidence>
<protein>
    <submittedName>
        <fullName evidence="3">Uncharacterized protein</fullName>
    </submittedName>
</protein>
<proteinExistence type="predicted"/>
<feature type="region of interest" description="Disordered" evidence="1">
    <location>
        <begin position="39"/>
        <end position="88"/>
    </location>
</feature>
<dbReference type="AlphaFoldDB" id="A0A9Q4GL23"/>
<reference evidence="2" key="1">
    <citation type="submission" date="2021-01" db="EMBL/GenBank/DDBJ databases">
        <title>Characterization of Corynebacterium spp. from penguins.</title>
        <authorList>
            <person name="Svec P."/>
        </authorList>
    </citation>
    <scope>NUCLEOTIDE SEQUENCE</scope>
    <source>
        <strain evidence="2">CCM 8835</strain>
    </source>
</reference>
<evidence type="ECO:0000313" key="3">
    <source>
        <dbReference type="EMBL" id="MCX7538492.1"/>
    </source>
</evidence>
<evidence type="ECO:0000256" key="1">
    <source>
        <dbReference type="SAM" id="MobiDB-lite"/>
    </source>
</evidence>
<dbReference type="RefSeq" id="WP_200259947.1">
    <property type="nucleotide sequence ID" value="NZ_JAENIP020000003.1"/>
</dbReference>